<protein>
    <recommendedName>
        <fullName evidence="2">IPT/TIG domain-containing protein</fullName>
    </recommendedName>
</protein>
<dbReference type="Gene3D" id="2.60.40.10">
    <property type="entry name" value="Immunoglobulins"/>
    <property type="match status" value="2"/>
</dbReference>
<dbReference type="InterPro" id="IPR013783">
    <property type="entry name" value="Ig-like_fold"/>
</dbReference>
<dbReference type="InterPro" id="IPR014756">
    <property type="entry name" value="Ig_E-set"/>
</dbReference>
<gene>
    <name evidence="3" type="ORF">PPROV_000491900</name>
</gene>
<dbReference type="AlphaFoldDB" id="A0A830HHA7"/>
<sequence>MSYNSLQSTAVASPVLYFKYASTTITSATSIATAGGRTTITGTNLGPDTANLHLVEIRNTTGVYHTGTNCAITSHTTIECDVGAGIGTGHTIRVQIAGESAISGTVFNYIAPAINTETDAGTGTGKFSYAPPSVSQIVPMNQLPGENITIKDNSFGDELSLISISIGGTPCSYVGPVTPHTELICTTPQILGANKSLSIVVNGVQNVNDVFSYTAPEVHNVTHLPASGGVATIKVAVFGPVNGSQVTLFKLGNSTCTYPNITEVNTIKCHASPMHLAKYGGTYADVDLAGGRTD</sequence>
<comment type="caution">
    <text evidence="3">The sequence shown here is derived from an EMBL/GenBank/DDBJ whole genome shotgun (WGS) entry which is preliminary data.</text>
</comment>
<dbReference type="Pfam" id="PF01833">
    <property type="entry name" value="TIG"/>
    <property type="match status" value="1"/>
</dbReference>
<evidence type="ECO:0000313" key="4">
    <source>
        <dbReference type="Proteomes" id="UP000660262"/>
    </source>
</evidence>
<dbReference type="Proteomes" id="UP000660262">
    <property type="component" value="Unassembled WGS sequence"/>
</dbReference>
<dbReference type="InterPro" id="IPR002909">
    <property type="entry name" value="IPT_dom"/>
</dbReference>
<dbReference type="EMBL" id="BNJQ01000012">
    <property type="protein sequence ID" value="GHP06172.1"/>
    <property type="molecule type" value="Genomic_DNA"/>
</dbReference>
<feature type="domain" description="IPT/TIG" evidence="2">
    <location>
        <begin position="132"/>
        <end position="209"/>
    </location>
</feature>
<accession>A0A830HHA7</accession>
<keyword evidence="1" id="KW-0325">Glycoprotein</keyword>
<dbReference type="SUPFAM" id="SSF81296">
    <property type="entry name" value="E set domains"/>
    <property type="match status" value="2"/>
</dbReference>
<dbReference type="InterPro" id="IPR052014">
    <property type="entry name" value="Dictyostelium_Tiger"/>
</dbReference>
<reference evidence="3" key="1">
    <citation type="submission" date="2020-10" db="EMBL/GenBank/DDBJ databases">
        <title>Unveiling of a novel bifunctional photoreceptor, Dualchrome1, isolated from a cosmopolitan green alga.</title>
        <authorList>
            <person name="Suzuki S."/>
            <person name="Kawachi M."/>
        </authorList>
    </citation>
    <scope>NUCLEOTIDE SEQUENCE</scope>
    <source>
        <strain evidence="3">NIES 2893</strain>
    </source>
</reference>
<evidence type="ECO:0000313" key="3">
    <source>
        <dbReference type="EMBL" id="GHP06172.1"/>
    </source>
</evidence>
<keyword evidence="4" id="KW-1185">Reference proteome</keyword>
<dbReference type="PANTHER" id="PTHR31341">
    <property type="entry name" value="IPT/TIG DOMAIN-CONTAINING PROTEIN-RELATED-RELATED"/>
    <property type="match status" value="1"/>
</dbReference>
<organism evidence="3 4">
    <name type="scientific">Pycnococcus provasolii</name>
    <dbReference type="NCBI Taxonomy" id="41880"/>
    <lineage>
        <taxon>Eukaryota</taxon>
        <taxon>Viridiplantae</taxon>
        <taxon>Chlorophyta</taxon>
        <taxon>Pseudoscourfieldiophyceae</taxon>
        <taxon>Pseudoscourfieldiales</taxon>
        <taxon>Pycnococcaceae</taxon>
        <taxon>Pycnococcus</taxon>
    </lineage>
</organism>
<evidence type="ECO:0000256" key="1">
    <source>
        <dbReference type="ARBA" id="ARBA00023180"/>
    </source>
</evidence>
<evidence type="ECO:0000259" key="2">
    <source>
        <dbReference type="Pfam" id="PF01833"/>
    </source>
</evidence>
<proteinExistence type="predicted"/>
<name>A0A830HHA7_9CHLO</name>